<dbReference type="RefSeq" id="XP_006811909.1">
    <property type="nucleotide sequence ID" value="XM_006811846.1"/>
</dbReference>
<keyword evidence="1" id="KW-1133">Transmembrane helix</keyword>
<evidence type="ECO:0000259" key="2">
    <source>
        <dbReference type="Pfam" id="PF09335"/>
    </source>
</evidence>
<keyword evidence="1" id="KW-0472">Membrane</keyword>
<evidence type="ECO:0000313" key="3">
    <source>
        <dbReference type="Proteomes" id="UP000694865"/>
    </source>
</evidence>
<evidence type="ECO:0000256" key="1">
    <source>
        <dbReference type="SAM" id="Phobius"/>
    </source>
</evidence>
<feature type="transmembrane region" description="Helical" evidence="1">
    <location>
        <begin position="115"/>
        <end position="137"/>
    </location>
</feature>
<feature type="transmembrane region" description="Helical" evidence="1">
    <location>
        <begin position="47"/>
        <end position="67"/>
    </location>
</feature>
<dbReference type="InterPro" id="IPR053069">
    <property type="entry name" value="TVP38/TMEM64"/>
</dbReference>
<accession>A0ABM0LVW8</accession>
<feature type="transmembrane region" description="Helical" evidence="1">
    <location>
        <begin position="88"/>
        <end position="109"/>
    </location>
</feature>
<feature type="domain" description="VTT" evidence="2">
    <location>
        <begin position="108"/>
        <end position="221"/>
    </location>
</feature>
<feature type="transmembrane region" description="Helical" evidence="1">
    <location>
        <begin position="235"/>
        <end position="256"/>
    </location>
</feature>
<organism evidence="3 4">
    <name type="scientific">Saccoglossus kowalevskii</name>
    <name type="common">Acorn worm</name>
    <dbReference type="NCBI Taxonomy" id="10224"/>
    <lineage>
        <taxon>Eukaryota</taxon>
        <taxon>Metazoa</taxon>
        <taxon>Hemichordata</taxon>
        <taxon>Enteropneusta</taxon>
        <taxon>Harrimaniidae</taxon>
        <taxon>Saccoglossus</taxon>
    </lineage>
</organism>
<dbReference type="Proteomes" id="UP000694865">
    <property type="component" value="Unplaced"/>
</dbReference>
<gene>
    <name evidence="4" type="primary">LOC102801303</name>
</gene>
<dbReference type="PANTHER" id="PTHR46593">
    <property type="entry name" value="TRANSMEMBRANE PROTEIN 64"/>
    <property type="match status" value="1"/>
</dbReference>
<dbReference type="GeneID" id="102801303"/>
<dbReference type="Pfam" id="PF09335">
    <property type="entry name" value="VTT_dom"/>
    <property type="match status" value="1"/>
</dbReference>
<feature type="transmembrane region" description="Helical" evidence="1">
    <location>
        <begin position="198"/>
        <end position="215"/>
    </location>
</feature>
<evidence type="ECO:0000313" key="4">
    <source>
        <dbReference type="RefSeq" id="XP_006811909.1"/>
    </source>
</evidence>
<dbReference type="InterPro" id="IPR032816">
    <property type="entry name" value="VTT_dom"/>
</dbReference>
<proteinExistence type="predicted"/>
<protein>
    <submittedName>
        <fullName evidence="4">Transmembrane protein 64-like</fullName>
    </submittedName>
</protein>
<keyword evidence="1" id="KW-0812">Transmembrane</keyword>
<name>A0ABM0LVW8_SACKO</name>
<keyword evidence="3" id="KW-1185">Reference proteome</keyword>
<dbReference type="PANTHER" id="PTHR46593:SF1">
    <property type="entry name" value="TRANSMEMBRANE PROTEIN 64"/>
    <property type="match status" value="1"/>
</dbReference>
<sequence length="344" mass="39227">MHRADFVLFPVRFHDYLIGEGPYCNVETDMDDGYTLGFPKPHRTRTWLRTMVVSIALLLAGCGFIYLTKSYIMMLLYWLQGLSMIEGILVFTLLFFLVSLPMTWGYIIFNVAAGFLYGFPMGMLTTMIGVLIGSFSAHMICRYFFAKWVVTKIQNDSLRALMRVVEGKNGLKVIILARLTPIPFGVQNGLFAITNVKTLRYLIASTLGLIPTQALNTYIGTTLRSMEDVLDQQSFSGYIMFILQIVISIVLTWYVVKRARKELNQTVKAYEDEMEERERTILAMPRNLEEAESMDSLNLLSPTISSANGKIKNKFLSRHQRSQSATVPLLSYIDEENHDDRSKL</sequence>
<reference evidence="4" key="1">
    <citation type="submission" date="2025-08" db="UniProtKB">
        <authorList>
            <consortium name="RefSeq"/>
        </authorList>
    </citation>
    <scope>IDENTIFICATION</scope>
    <source>
        <tissue evidence="4">Testes</tissue>
    </source>
</reference>